<dbReference type="InterPro" id="IPR017871">
    <property type="entry name" value="ABC_transporter-like_CS"/>
</dbReference>
<feature type="transmembrane region" description="Helical" evidence="10">
    <location>
        <begin position="908"/>
        <end position="930"/>
    </location>
</feature>
<keyword evidence="4" id="KW-0677">Repeat</keyword>
<evidence type="ECO:0000256" key="9">
    <source>
        <dbReference type="SAM" id="MobiDB-lite"/>
    </source>
</evidence>
<dbReference type="InterPro" id="IPR011527">
    <property type="entry name" value="ABC1_TM_dom"/>
</dbReference>
<evidence type="ECO:0000256" key="6">
    <source>
        <dbReference type="ARBA" id="ARBA00022840"/>
    </source>
</evidence>
<comment type="caution">
    <text evidence="13">The sequence shown here is derived from an EMBL/GenBank/DDBJ whole genome shotgun (WGS) entry which is preliminary data.</text>
</comment>
<dbReference type="PANTHER" id="PTHR24223:SF415">
    <property type="entry name" value="FI20190P1"/>
    <property type="match status" value="1"/>
</dbReference>
<dbReference type="InterPro" id="IPR027417">
    <property type="entry name" value="P-loop_NTPase"/>
</dbReference>
<dbReference type="Pfam" id="PF00005">
    <property type="entry name" value="ABC_tran"/>
    <property type="match status" value="2"/>
</dbReference>
<keyword evidence="14" id="KW-1185">Reference proteome</keyword>
<feature type="transmembrane region" description="Helical" evidence="10">
    <location>
        <begin position="434"/>
        <end position="453"/>
    </location>
</feature>
<dbReference type="EMBL" id="MU155130">
    <property type="protein sequence ID" value="KAF9486588.1"/>
    <property type="molecule type" value="Genomic_DNA"/>
</dbReference>
<keyword evidence="3 10" id="KW-0812">Transmembrane</keyword>
<dbReference type="PROSITE" id="PS50929">
    <property type="entry name" value="ABC_TM1F"/>
    <property type="match status" value="2"/>
</dbReference>
<dbReference type="GO" id="GO:0005524">
    <property type="term" value="F:ATP binding"/>
    <property type="evidence" value="ECO:0007669"/>
    <property type="project" value="UniProtKB-KW"/>
</dbReference>
<evidence type="ECO:0000256" key="4">
    <source>
        <dbReference type="ARBA" id="ARBA00022737"/>
    </source>
</evidence>
<proteinExistence type="predicted"/>
<dbReference type="FunFam" id="3.40.50.300:FF:001354">
    <property type="entry name" value="ATP-binding cassette (ABC) transporter, putative"/>
    <property type="match status" value="1"/>
</dbReference>
<dbReference type="Gene3D" id="3.40.50.300">
    <property type="entry name" value="P-loop containing nucleotide triphosphate hydrolases"/>
    <property type="match status" value="2"/>
</dbReference>
<dbReference type="SUPFAM" id="SSF52540">
    <property type="entry name" value="P-loop containing nucleoside triphosphate hydrolases"/>
    <property type="match status" value="2"/>
</dbReference>
<dbReference type="SUPFAM" id="SSF90123">
    <property type="entry name" value="ABC transporter transmembrane region"/>
    <property type="match status" value="2"/>
</dbReference>
<organism evidence="13 14">
    <name type="scientific">Pholiota conissans</name>
    <dbReference type="NCBI Taxonomy" id="109636"/>
    <lineage>
        <taxon>Eukaryota</taxon>
        <taxon>Fungi</taxon>
        <taxon>Dikarya</taxon>
        <taxon>Basidiomycota</taxon>
        <taxon>Agaricomycotina</taxon>
        <taxon>Agaricomycetes</taxon>
        <taxon>Agaricomycetidae</taxon>
        <taxon>Agaricales</taxon>
        <taxon>Agaricineae</taxon>
        <taxon>Strophariaceae</taxon>
        <taxon>Pholiota</taxon>
    </lineage>
</organism>
<dbReference type="CDD" id="cd03244">
    <property type="entry name" value="ABCC_MRP_domain2"/>
    <property type="match status" value="1"/>
</dbReference>
<dbReference type="PROSITE" id="PS00211">
    <property type="entry name" value="ABC_TRANSPORTER_1"/>
    <property type="match status" value="2"/>
</dbReference>
<keyword evidence="8 10" id="KW-0472">Membrane</keyword>
<evidence type="ECO:0000256" key="10">
    <source>
        <dbReference type="SAM" id="Phobius"/>
    </source>
</evidence>
<gene>
    <name evidence="13" type="ORF">BDN70DRAFT_870185</name>
</gene>
<feature type="domain" description="ABC transmembrane type-1" evidence="12">
    <location>
        <begin position="914"/>
        <end position="1218"/>
    </location>
</feature>
<dbReference type="OrthoDB" id="6500128at2759"/>
<name>A0A9P5ZEG9_9AGAR</name>
<dbReference type="GO" id="GO:0016887">
    <property type="term" value="F:ATP hydrolysis activity"/>
    <property type="evidence" value="ECO:0007669"/>
    <property type="project" value="InterPro"/>
</dbReference>
<dbReference type="GO" id="GO:0016020">
    <property type="term" value="C:membrane"/>
    <property type="evidence" value="ECO:0007669"/>
    <property type="project" value="UniProtKB-SubCell"/>
</dbReference>
<dbReference type="FunFam" id="1.20.1560.10:FF:000013">
    <property type="entry name" value="ABC transporter C family member 2"/>
    <property type="match status" value="1"/>
</dbReference>
<keyword evidence="7 10" id="KW-1133">Transmembrane helix</keyword>
<evidence type="ECO:0000256" key="3">
    <source>
        <dbReference type="ARBA" id="ARBA00022692"/>
    </source>
</evidence>
<dbReference type="CDD" id="cd18604">
    <property type="entry name" value="ABC_6TM_VMR1_D2_like"/>
    <property type="match status" value="1"/>
</dbReference>
<dbReference type="InterPro" id="IPR050173">
    <property type="entry name" value="ABC_transporter_C-like"/>
</dbReference>
<feature type="transmembrane region" description="Helical" evidence="10">
    <location>
        <begin position="20"/>
        <end position="38"/>
    </location>
</feature>
<feature type="transmembrane region" description="Helical" evidence="10">
    <location>
        <begin position="982"/>
        <end position="1003"/>
    </location>
</feature>
<accession>A0A9P5ZEG9</accession>
<feature type="transmembrane region" description="Helical" evidence="10">
    <location>
        <begin position="561"/>
        <end position="580"/>
    </location>
</feature>
<protein>
    <submittedName>
        <fullName evidence="13">Pleiotropic drug resistance ABC transporter</fullName>
    </submittedName>
</protein>
<dbReference type="SMART" id="SM00382">
    <property type="entry name" value="AAA"/>
    <property type="match status" value="2"/>
</dbReference>
<dbReference type="InterPro" id="IPR003593">
    <property type="entry name" value="AAA+_ATPase"/>
</dbReference>
<feature type="region of interest" description="Disordered" evidence="9">
    <location>
        <begin position="856"/>
        <end position="891"/>
    </location>
</feature>
<evidence type="ECO:0000256" key="1">
    <source>
        <dbReference type="ARBA" id="ARBA00004141"/>
    </source>
</evidence>
<dbReference type="PANTHER" id="PTHR24223">
    <property type="entry name" value="ATP-BINDING CASSETTE SUB-FAMILY C"/>
    <property type="match status" value="1"/>
</dbReference>
<keyword evidence="6" id="KW-0067">ATP-binding</keyword>
<evidence type="ECO:0000256" key="5">
    <source>
        <dbReference type="ARBA" id="ARBA00022741"/>
    </source>
</evidence>
<evidence type="ECO:0000313" key="13">
    <source>
        <dbReference type="EMBL" id="KAF9486588.1"/>
    </source>
</evidence>
<feature type="domain" description="ABC transmembrane type-1" evidence="12">
    <location>
        <begin position="296"/>
        <end position="572"/>
    </location>
</feature>
<feature type="domain" description="ABC transporter" evidence="11">
    <location>
        <begin position="626"/>
        <end position="855"/>
    </location>
</feature>
<feature type="transmembrane region" description="Helical" evidence="10">
    <location>
        <begin position="1065"/>
        <end position="1091"/>
    </location>
</feature>
<evidence type="ECO:0000313" key="14">
    <source>
        <dbReference type="Proteomes" id="UP000807469"/>
    </source>
</evidence>
<evidence type="ECO:0000259" key="11">
    <source>
        <dbReference type="PROSITE" id="PS50893"/>
    </source>
</evidence>
<feature type="transmembrane region" description="Helical" evidence="10">
    <location>
        <begin position="84"/>
        <end position="106"/>
    </location>
</feature>
<dbReference type="GO" id="GO:0140359">
    <property type="term" value="F:ABC-type transporter activity"/>
    <property type="evidence" value="ECO:0007669"/>
    <property type="project" value="InterPro"/>
</dbReference>
<dbReference type="Proteomes" id="UP000807469">
    <property type="component" value="Unassembled WGS sequence"/>
</dbReference>
<keyword evidence="2" id="KW-0813">Transport</keyword>
<evidence type="ECO:0000256" key="7">
    <source>
        <dbReference type="ARBA" id="ARBA00022989"/>
    </source>
</evidence>
<evidence type="ECO:0000256" key="2">
    <source>
        <dbReference type="ARBA" id="ARBA00022448"/>
    </source>
</evidence>
<reference evidence="13" key="1">
    <citation type="submission" date="2020-11" db="EMBL/GenBank/DDBJ databases">
        <authorList>
            <consortium name="DOE Joint Genome Institute"/>
            <person name="Ahrendt S."/>
            <person name="Riley R."/>
            <person name="Andreopoulos W."/>
            <person name="Labutti K."/>
            <person name="Pangilinan J."/>
            <person name="Ruiz-Duenas F.J."/>
            <person name="Barrasa J.M."/>
            <person name="Sanchez-Garcia M."/>
            <person name="Camarero S."/>
            <person name="Miyauchi S."/>
            <person name="Serrano A."/>
            <person name="Linde D."/>
            <person name="Babiker R."/>
            <person name="Drula E."/>
            <person name="Ayuso-Fernandez I."/>
            <person name="Pacheco R."/>
            <person name="Padilla G."/>
            <person name="Ferreira P."/>
            <person name="Barriuso J."/>
            <person name="Kellner H."/>
            <person name="Castanera R."/>
            <person name="Alfaro M."/>
            <person name="Ramirez L."/>
            <person name="Pisabarro A.G."/>
            <person name="Kuo A."/>
            <person name="Tritt A."/>
            <person name="Lipzen A."/>
            <person name="He G."/>
            <person name="Yan M."/>
            <person name="Ng V."/>
            <person name="Cullen D."/>
            <person name="Martin F."/>
            <person name="Rosso M.-N."/>
            <person name="Henrissat B."/>
            <person name="Hibbett D."/>
            <person name="Martinez A.T."/>
            <person name="Grigoriev I.V."/>
        </authorList>
    </citation>
    <scope>NUCLEOTIDE SEQUENCE</scope>
    <source>
        <strain evidence="13">CIRM-BRFM 674</strain>
    </source>
</reference>
<dbReference type="InterPro" id="IPR003439">
    <property type="entry name" value="ABC_transporter-like_ATP-bd"/>
</dbReference>
<keyword evidence="5" id="KW-0547">Nucleotide-binding</keyword>
<dbReference type="CDD" id="cd03250">
    <property type="entry name" value="ABCC_MRP_domain1"/>
    <property type="match status" value="1"/>
</dbReference>
<feature type="transmembrane region" description="Helical" evidence="10">
    <location>
        <begin position="518"/>
        <end position="541"/>
    </location>
</feature>
<dbReference type="Pfam" id="PF00664">
    <property type="entry name" value="ABC_membrane"/>
    <property type="match status" value="2"/>
</dbReference>
<comment type="subcellular location">
    <subcellularLocation>
        <location evidence="1">Membrane</location>
        <topology evidence="1">Multi-pass membrane protein</topology>
    </subcellularLocation>
</comment>
<dbReference type="CDD" id="cd18596">
    <property type="entry name" value="ABC_6TM_VMR1_D1_like"/>
    <property type="match status" value="1"/>
</dbReference>
<evidence type="ECO:0000259" key="12">
    <source>
        <dbReference type="PROSITE" id="PS50929"/>
    </source>
</evidence>
<sequence length="1520" mass="170506">MWFSSGFESNTDPFTPPKWLDSLLPAAIILTALFHDLISSVPHPRPLRILWRWISSPFRNFLSLDDLLEPVDRTPKYSHAKIRILVGLSGLAFVGWVGCLMLSAYMHDHDRLVKSLVYSVSWCYIALTVTLRPPLTPPYLFIIFSVASAFLSLVAFGNDIFQEEDKRVAVLDVIAMVIPVSFAGVAGTLPLNTYRPSLNVAGQHDIPSVNLSSPEDDVSLWAWCTFTFVQPILDLAMKRTLHDPDVWSLSPFFRHKNLFIKYLDYRSLYPTHSLIRFLISSNSLDLILDVVLEMWSATVGFVPPYALREILAALDSGEPSSKNRAYFWTLVTFIAHLSFAQVDLFQSWHTRRCYERTRGQLFCALHYKSLKRQEVSGRVQKDGEDKNADLGKIINLMQGDTYSVAQRFWEFSGIFASPVRIVVALTFLYQILGWSALSGVVVVLVAFILNYPLAQYDISITRSSWKAKDDRMGVVNELLQNIRFLKFYGWEYQWSRKAQDARETELGWRVRGNIVDTLISFIWVWMPSATALTSFMFYTLVAGERLTVSKAFTSIALFSQLQTPMVALPGQVFAMLHAYVSMQRIEHFLKEDEVPGWASTLSGTSTDPVIKRDTNEVEIGFTEASFEWKEASSTDEVPARFHLGPLDIVFPSGKLTIVSGATGSGKSALLVALLGEMHCTSGRVLIDKNSHQVAYCAQNPWLEHATIRDNIVFGSPVPFNDARYQSVLDACALRQDLSIFDAGDMTEIGEKGITLSGGQRARIALARAMYSQAKCIILDDPLAAVDMHTAQHLVSNCLSGDLALGRTIILVTHHITLCLPIASYLVELDKGKVLYQGTIPELEEMGHLSKVITTDEEPFPAPESPVQRQRPLHGGNGSAPSQRREPATDGKLIEVEARAEGRVSLRSYVTYIRASGIFPWCLTIAILIFIRGINIGNQVFLAKWGEAYQKDYPSITLLVHHIRFPWDDLPSPNVDVRPWLMIYLYISVVGAFATLFYIVLGYYTSLQASRTLFLALLKRLTRAPARFFDVTPIGRILNRFTTDINTIDNALQGSARNCLTGMLNFLASFGVMLFFVPTFAPFALVISWLYVRLAPSYIQASRDLRRLESVSLSPAFAGFDELLRGIVHIRAFGMEDRYQDTFYNRVDKFQSFDHAYWLVNGWLRWRYDCLGSLVVFTATIFALWQGVTDGSAAIVIVQAGIFADASRQLVKVAAQLELDFNSVERIVEYLDVPQEAPAIIEKNRPPAYWPSSSGELVVENLAVQYAPKLPAVLHNISFTVKPSEKIGVVGRTGSGKSTLAMSLLRMIEPTEGRILIDGIDISTLGLVDLRTRVTIVSQDVSLFSGTIRSNLDPLGQCTPEECLQVMDRCHLTPLLNHKPTESEPTLLDMKINQSSMSAGEKQLLALARATLRHTNIIIMDEATSQIDSNLDDQIQQTIREELSGSIVITIAHRLKTVMDYDRILVLDEGKIVEFDSPEVLLRMRNGFFREMCRKSADWPIFARMVGSRSQSQRSSQTSSS</sequence>
<dbReference type="PROSITE" id="PS50893">
    <property type="entry name" value="ABC_TRANSPORTER_2"/>
    <property type="match status" value="2"/>
</dbReference>
<evidence type="ECO:0000256" key="8">
    <source>
        <dbReference type="ARBA" id="ARBA00023136"/>
    </source>
</evidence>
<feature type="transmembrane region" description="Helical" evidence="10">
    <location>
        <begin position="168"/>
        <end position="189"/>
    </location>
</feature>
<dbReference type="Gene3D" id="1.20.1560.10">
    <property type="entry name" value="ABC transporter type 1, transmembrane domain"/>
    <property type="match status" value="2"/>
</dbReference>
<feature type="domain" description="ABC transporter" evidence="11">
    <location>
        <begin position="1256"/>
        <end position="1493"/>
    </location>
</feature>
<feature type="transmembrane region" description="Helical" evidence="10">
    <location>
        <begin position="139"/>
        <end position="156"/>
    </location>
</feature>
<dbReference type="InterPro" id="IPR036640">
    <property type="entry name" value="ABC1_TM_sf"/>
</dbReference>
<feature type="compositionally biased region" description="Basic and acidic residues" evidence="9">
    <location>
        <begin position="882"/>
        <end position="891"/>
    </location>
</feature>